<feature type="transmembrane region" description="Helical" evidence="9">
    <location>
        <begin position="319"/>
        <end position="348"/>
    </location>
</feature>
<comment type="subcellular location">
    <subcellularLocation>
        <location evidence="9">Cell inner membrane</location>
        <topology evidence="9">Multi-pass membrane protein</topology>
    </subcellularLocation>
    <subcellularLocation>
        <location evidence="1">Cell membrane</location>
        <topology evidence="1">Multi-pass membrane protein</topology>
    </subcellularLocation>
</comment>
<keyword evidence="12" id="KW-1185">Reference proteome</keyword>
<evidence type="ECO:0000259" key="10">
    <source>
        <dbReference type="PROSITE" id="PS50928"/>
    </source>
</evidence>
<evidence type="ECO:0000256" key="3">
    <source>
        <dbReference type="ARBA" id="ARBA00016864"/>
    </source>
</evidence>
<organism evidence="11 12">
    <name type="scientific">Marinomonas sargassi</name>
    <dbReference type="NCBI Taxonomy" id="2984494"/>
    <lineage>
        <taxon>Bacteria</taxon>
        <taxon>Pseudomonadati</taxon>
        <taxon>Pseudomonadota</taxon>
        <taxon>Gammaproteobacteria</taxon>
        <taxon>Oceanospirillales</taxon>
        <taxon>Oceanospirillaceae</taxon>
        <taxon>Marinomonas</taxon>
    </lineage>
</organism>
<gene>
    <name evidence="11" type="primary">pstA</name>
    <name evidence="11" type="ORF">OFY17_04110</name>
</gene>
<evidence type="ECO:0000256" key="6">
    <source>
        <dbReference type="ARBA" id="ARBA00022692"/>
    </source>
</evidence>
<feature type="transmembrane region" description="Helical" evidence="9">
    <location>
        <begin position="21"/>
        <end position="46"/>
    </location>
</feature>
<dbReference type="Pfam" id="PF00528">
    <property type="entry name" value="BPD_transp_1"/>
    <property type="match status" value="1"/>
</dbReference>
<accession>A0ABT2YQ97</accession>
<keyword evidence="8 9" id="KW-0472">Membrane</keyword>
<dbReference type="NCBIfam" id="TIGR00974">
    <property type="entry name" value="3a0107s02c"/>
    <property type="match status" value="1"/>
</dbReference>
<dbReference type="CDD" id="cd06261">
    <property type="entry name" value="TM_PBP2"/>
    <property type="match status" value="1"/>
</dbReference>
<dbReference type="Proteomes" id="UP001209713">
    <property type="component" value="Unassembled WGS sequence"/>
</dbReference>
<dbReference type="EMBL" id="JAOVZB010000001">
    <property type="protein sequence ID" value="MCV2402067.1"/>
    <property type="molecule type" value="Genomic_DNA"/>
</dbReference>
<evidence type="ECO:0000256" key="1">
    <source>
        <dbReference type="ARBA" id="ARBA00004651"/>
    </source>
</evidence>
<protein>
    <recommendedName>
        <fullName evidence="3 9">Phosphate transport system permease protein PstA</fullName>
    </recommendedName>
</protein>
<dbReference type="Gene3D" id="1.10.3720.10">
    <property type="entry name" value="MetI-like"/>
    <property type="match status" value="1"/>
</dbReference>
<evidence type="ECO:0000256" key="9">
    <source>
        <dbReference type="RuleBase" id="RU363043"/>
    </source>
</evidence>
<dbReference type="SUPFAM" id="SSF161098">
    <property type="entry name" value="MetI-like"/>
    <property type="match status" value="1"/>
</dbReference>
<dbReference type="PANTHER" id="PTHR43470:SF6">
    <property type="entry name" value="PHOSPHATE TRANSPORT SYSTEM PERMEASE PROTEIN PSTA"/>
    <property type="match status" value="1"/>
</dbReference>
<feature type="transmembrane region" description="Helical" evidence="9">
    <location>
        <begin position="368"/>
        <end position="392"/>
    </location>
</feature>
<dbReference type="InterPro" id="IPR005672">
    <property type="entry name" value="Phosphate_PstA"/>
</dbReference>
<sequence length="571" mass="63067">MSTEMKMEKKSVSEWVRSGDPWVWLNAGAVAISVIMVVGLLLLIAVRGLSHFWPADVVQSTYSLPGETPYTVTAERVESVDVTSAQLREAGINLPDEGDKLLQRTLLKMGNRDVYGADFGWVIDQYISDSQTPEMLFTAERHEWGNLYGYVKSVKENGQVVSETQDITPTDSALATWAAFEKSIERATEIHHEIKEIEKADIGKINYALERIRLEQRRLELNDDLTPEAEADLAAERAIYDAEYKGLQQQLAALYQQINRDTFTVQVMDGTVHEMQVSKIVHAFRPNAMGVVEKMGFYFVKVWDFLSGEPREANTEGGVFPAIFGTVMMVLLMTVLVTPFGVVAAVYLREYATQGLITRIIRIAVNNLAGVPSIVYGVFGLGFFIYFLGSGIDQAFFPEALPSPTFGTGGLMWASITLALLTVPVVIVATEEGLSRIPRNVREGSLALGATKAETLWRVVLPMASPAIMTGVILAVARAAGEVAPLMLVGVVKLAPTLPLDGNYPFIHLDQKFMHLGFHIYDVGFQSPNVEAARPLVYATALLLVMVIALLNFSAVTIRNHLREKYKSLEM</sequence>
<evidence type="ECO:0000256" key="4">
    <source>
        <dbReference type="ARBA" id="ARBA00022448"/>
    </source>
</evidence>
<evidence type="ECO:0000256" key="5">
    <source>
        <dbReference type="ARBA" id="ARBA00022475"/>
    </source>
</evidence>
<name>A0ABT2YQ97_9GAMM</name>
<evidence type="ECO:0000256" key="8">
    <source>
        <dbReference type="ARBA" id="ARBA00023136"/>
    </source>
</evidence>
<evidence type="ECO:0000313" key="11">
    <source>
        <dbReference type="EMBL" id="MCV2402067.1"/>
    </source>
</evidence>
<dbReference type="PROSITE" id="PS50928">
    <property type="entry name" value="ABC_TM1"/>
    <property type="match status" value="1"/>
</dbReference>
<keyword evidence="4" id="KW-0813">Transport</keyword>
<dbReference type="PANTHER" id="PTHR43470">
    <property type="entry name" value="PHOSPHATE TRANSPORT SYSTEM PERMEASE PROTEIN PSTA-RELATED"/>
    <property type="match status" value="1"/>
</dbReference>
<keyword evidence="6 9" id="KW-0812">Transmembrane</keyword>
<reference evidence="11 12" key="1">
    <citation type="submission" date="2022-10" db="EMBL/GenBank/DDBJ databases">
        <title>Marinomonas transparenta sp. nov. and Marinomonas sargassi sp. nov., isolated from marine alga (Sargassum natans (L.) Gaillon).</title>
        <authorList>
            <person name="Wang Y."/>
        </authorList>
    </citation>
    <scope>NUCLEOTIDE SEQUENCE [LARGE SCALE GENOMIC DNA]</scope>
    <source>
        <strain evidence="11 12">C2222</strain>
    </source>
</reference>
<evidence type="ECO:0000313" key="12">
    <source>
        <dbReference type="Proteomes" id="UP001209713"/>
    </source>
</evidence>
<comment type="caution">
    <text evidence="11">The sequence shown here is derived from an EMBL/GenBank/DDBJ whole genome shotgun (WGS) entry which is preliminary data.</text>
</comment>
<keyword evidence="7 9" id="KW-1133">Transmembrane helix</keyword>
<proteinExistence type="inferred from homology"/>
<comment type="similarity">
    <text evidence="2 9">Belongs to the binding-protein-dependent transport system permease family. CysTW subfamily.</text>
</comment>
<evidence type="ECO:0000256" key="2">
    <source>
        <dbReference type="ARBA" id="ARBA00007069"/>
    </source>
</evidence>
<dbReference type="InterPro" id="IPR035906">
    <property type="entry name" value="MetI-like_sf"/>
</dbReference>
<evidence type="ECO:0000256" key="7">
    <source>
        <dbReference type="ARBA" id="ARBA00022989"/>
    </source>
</evidence>
<feature type="transmembrane region" description="Helical" evidence="9">
    <location>
        <begin position="536"/>
        <end position="558"/>
    </location>
</feature>
<dbReference type="InterPro" id="IPR000515">
    <property type="entry name" value="MetI-like"/>
</dbReference>
<keyword evidence="5 9" id="KW-1003">Cell membrane</keyword>
<feature type="domain" description="ABC transmembrane type-1" evidence="10">
    <location>
        <begin position="323"/>
        <end position="555"/>
    </location>
</feature>
<feature type="transmembrane region" description="Helical" evidence="9">
    <location>
        <begin position="412"/>
        <end position="434"/>
    </location>
</feature>
<feature type="transmembrane region" description="Helical" evidence="9">
    <location>
        <begin position="455"/>
        <end position="477"/>
    </location>
</feature>